<dbReference type="RefSeq" id="WP_322776244.1">
    <property type="nucleotide sequence ID" value="NZ_JARJFB010000012.1"/>
</dbReference>
<comment type="caution">
    <text evidence="1">The sequence shown here is derived from an EMBL/GenBank/DDBJ whole genome shotgun (WGS) entry which is preliminary data.</text>
</comment>
<organism evidence="1 2">
    <name type="scientific">Candidatus Megaera venefica</name>
    <dbReference type="NCBI Taxonomy" id="2055910"/>
    <lineage>
        <taxon>Bacteria</taxon>
        <taxon>Pseudomonadati</taxon>
        <taxon>Pseudomonadota</taxon>
        <taxon>Alphaproteobacteria</taxon>
        <taxon>Rickettsiales</taxon>
        <taxon>Rickettsiaceae</taxon>
        <taxon>Candidatus Megaera</taxon>
    </lineage>
</organism>
<keyword evidence="2" id="KW-1185">Reference proteome</keyword>
<gene>
    <name evidence="1" type="ORF">Megvenef_00301</name>
</gene>
<proteinExistence type="predicted"/>
<reference evidence="1 2" key="1">
    <citation type="submission" date="2023-03" db="EMBL/GenBank/DDBJ databases">
        <title>Host association and intracellularity evolved multiple times independently in the Rickettsiales.</title>
        <authorList>
            <person name="Castelli M."/>
            <person name="Nardi T."/>
            <person name="Gammuto L."/>
            <person name="Bellinzona G."/>
            <person name="Sabaneyeva E."/>
            <person name="Potekhin A."/>
            <person name="Serra V."/>
            <person name="Petroni G."/>
            <person name="Sassera D."/>
        </authorList>
    </citation>
    <scope>NUCLEOTIDE SEQUENCE [LARGE SCALE GENOMIC DNA]</scope>
    <source>
        <strain evidence="1 2">Sr 2-6</strain>
    </source>
</reference>
<dbReference type="Proteomes" id="UP001291687">
    <property type="component" value="Unassembled WGS sequence"/>
</dbReference>
<accession>A0ABU5NB51</accession>
<name>A0ABU5NB51_9RICK</name>
<evidence type="ECO:0000313" key="1">
    <source>
        <dbReference type="EMBL" id="MEA0970342.1"/>
    </source>
</evidence>
<dbReference type="EMBL" id="JARJFB010000012">
    <property type="protein sequence ID" value="MEA0970342.1"/>
    <property type="molecule type" value="Genomic_DNA"/>
</dbReference>
<evidence type="ECO:0000313" key="2">
    <source>
        <dbReference type="Proteomes" id="UP001291687"/>
    </source>
</evidence>
<sequence>MIHITKTNGDTSNLIYTLSQIKMCDLSKLINLLAVAQDEIIESVEVDYTKKTFESFEDILGLIPSVAFSSLDDKMPLAFIKWKNDLTNKALIIDPEQWCAYTQKIQGIFNKIFAEHADGITNSSYHFTDGLKLKIIDPLIQKIMSKDEVNEDIQELWKNIIAQGAALLAAELFDKIVAGEKAVDSIEQAVYDYPLSFGKLPLLDVSTIKYYHALIRQKYGEKDANQFAYLLQDNCTLNHEVKEYLHCIHDNTSHDDNISLHGNILDYS</sequence>
<protein>
    <submittedName>
        <fullName evidence="1">Uncharacterized protein</fullName>
    </submittedName>
</protein>